<evidence type="ECO:0000313" key="2">
    <source>
        <dbReference type="Proteomes" id="UP000615326"/>
    </source>
</evidence>
<reference evidence="1 2" key="1">
    <citation type="journal article" date="2020" name="Int. J. Syst. Evol. Microbiol.">
        <title>Novel acetic acid bacteria from cider fermentations: Acetobacter conturbans sp. nov. and Acetobacter fallax sp. nov.</title>
        <authorList>
            <person name="Sombolestani A.S."/>
            <person name="Cleenwerck I."/>
            <person name="Cnockaert M."/>
            <person name="Borremans W."/>
            <person name="Wieme A.D."/>
            <person name="De Vuyst L."/>
            <person name="Vandamme P."/>
        </authorList>
    </citation>
    <scope>NUCLEOTIDE SEQUENCE [LARGE SCALE GENOMIC DNA]</scope>
    <source>
        <strain evidence="1 2">LMG 1637</strain>
    </source>
</reference>
<organism evidence="1 2">
    <name type="scientific">Acetobacter fallax</name>
    <dbReference type="NCBI Taxonomy" id="1737473"/>
    <lineage>
        <taxon>Bacteria</taxon>
        <taxon>Pseudomonadati</taxon>
        <taxon>Pseudomonadota</taxon>
        <taxon>Alphaproteobacteria</taxon>
        <taxon>Acetobacterales</taxon>
        <taxon>Acetobacteraceae</taxon>
        <taxon>Acetobacter</taxon>
    </lineage>
</organism>
<gene>
    <name evidence="1" type="ORF">GOB84_12215</name>
</gene>
<accession>A0ABX0KCX1</accession>
<protein>
    <submittedName>
        <fullName evidence="1">Uncharacterized protein</fullName>
    </submittedName>
</protein>
<proteinExistence type="predicted"/>
<dbReference type="Proteomes" id="UP000615326">
    <property type="component" value="Unassembled WGS sequence"/>
</dbReference>
<comment type="caution">
    <text evidence="1">The sequence shown here is derived from an EMBL/GenBank/DDBJ whole genome shotgun (WGS) entry which is preliminary data.</text>
</comment>
<evidence type="ECO:0000313" key="1">
    <source>
        <dbReference type="EMBL" id="NHO33314.1"/>
    </source>
</evidence>
<dbReference type="EMBL" id="WOSW01000025">
    <property type="protein sequence ID" value="NHO33314.1"/>
    <property type="molecule type" value="Genomic_DNA"/>
</dbReference>
<keyword evidence="2" id="KW-1185">Reference proteome</keyword>
<sequence>MGVLESIIEDRRLRILGCIAEMSNHMLNEDVLLRAVIATGRDTDHDLMRDDLTFLEKRSCVRVEKLPCADGQLWKVVLTPTGQRAVQGEQTISGVGRRLTS</sequence>
<dbReference type="RefSeq" id="WP_173577836.1">
    <property type="nucleotide sequence ID" value="NZ_WOSX01000026.1"/>
</dbReference>
<name>A0ABX0KCX1_9PROT</name>